<dbReference type="Pfam" id="PF01663">
    <property type="entry name" value="Phosphodiest"/>
    <property type="match status" value="1"/>
</dbReference>
<protein>
    <recommendedName>
        <fullName evidence="4">Alkaline phosphatase</fullName>
        <ecNumber evidence="4">3.1.3.1</ecNumber>
    </recommendedName>
</protein>
<feature type="active site" description="Phosphothreonine intermediate" evidence="5">
    <location>
        <position position="70"/>
    </location>
</feature>
<reference evidence="8 9" key="1">
    <citation type="submission" date="2018-12" db="EMBL/GenBank/DDBJ databases">
        <title>Sphingomonas sp. HMF7854 Genome sequencing and assembly.</title>
        <authorList>
            <person name="Cha I."/>
            <person name="Kang H."/>
            <person name="Kim H."/>
            <person name="Kang J."/>
            <person name="Joh K."/>
        </authorList>
    </citation>
    <scope>NUCLEOTIDE SEQUENCE [LARGE SCALE GENOMIC DNA]</scope>
    <source>
        <strain evidence="8 9">HMF7854</strain>
    </source>
</reference>
<evidence type="ECO:0000256" key="2">
    <source>
        <dbReference type="ARBA" id="ARBA00022723"/>
    </source>
</evidence>
<feature type="binding site" evidence="6">
    <location>
        <begin position="152"/>
        <end position="154"/>
    </location>
    <ligand>
        <name>substrate</name>
    </ligand>
</feature>
<comment type="cofactor">
    <cofactor evidence="4">
        <name>Zn(2+)</name>
        <dbReference type="ChEBI" id="CHEBI:29105"/>
    </cofactor>
    <text evidence="4">Binds 2 Zn(2+) ions.</text>
</comment>
<sequence length="535" mass="56094">MRSFLLAAAALIATPAAAAPPKLVVTISVDQFSADLFDAYRSQFSGGMARLAREGTVFRNGYQSHAATETCPGHSTILTGMRPMHTGIVANDWIDQGAARGDKDVYCAEDETAPGSTFANYKVSPVHLRVPTLGERLKAASPASRVVAVAGKDRAAVMMTGQRPDQRWYWNGKTYVTDLAGTATPRVLTSFDAALANALAQPRAPLEPTPFCLGRSKPYVVGSQTVGNNRLGRAANDAKAFRASPEIDGATLALAAGLIQEMRLGRGQATDLIAVGLSGTDYVGHTYGPGGGEMCLQLTELDRELGDFFAQLDRTGVDYAVVLTADHGGQDIPERLRDQGVTSAVRVDPALVPATMGKALGARLGIAGPVLLGGGADGDVFVDRTLPAPVRQRAMAAAIATYRQHPQVAAVFTAAELAAAPAPSGPPTGWSLLTRARASFDPRRSGDFVVLIKEHVLPVPAGASGYVATHGTPWDYDRRVPILFWRRGSAAAERAEPVETVDIAPTLAAMIGVPFRAPAMDGRCLSGAAGTSCAP</sequence>
<dbReference type="EMBL" id="RWJF01000001">
    <property type="protein sequence ID" value="RST31170.1"/>
    <property type="molecule type" value="Genomic_DNA"/>
</dbReference>
<dbReference type="InterPro" id="IPR026263">
    <property type="entry name" value="Alkaline_phosphatase_prok"/>
</dbReference>
<feature type="chain" id="PRO_5019087509" description="Alkaline phosphatase" evidence="7">
    <location>
        <begin position="19"/>
        <end position="535"/>
    </location>
</feature>
<comment type="function">
    <text evidence="4">Alkaline phosphatase with broad substrate specificity.</text>
</comment>
<dbReference type="PANTHER" id="PTHR10151:SF120">
    <property type="entry name" value="BIS(5'-ADENOSYL)-TRIPHOSPHATASE"/>
    <property type="match status" value="1"/>
</dbReference>
<keyword evidence="2 4" id="KW-0479">Metal-binding</keyword>
<dbReference type="PANTHER" id="PTHR10151">
    <property type="entry name" value="ECTONUCLEOTIDE PYROPHOSPHATASE/PHOSPHODIESTERASE"/>
    <property type="match status" value="1"/>
</dbReference>
<keyword evidence="3 7" id="KW-0732">Signal</keyword>
<dbReference type="GO" id="GO:0046872">
    <property type="term" value="F:metal ion binding"/>
    <property type="evidence" value="ECO:0007669"/>
    <property type="project" value="UniProtKB-KW"/>
</dbReference>
<proteinExistence type="predicted"/>
<evidence type="ECO:0000256" key="7">
    <source>
        <dbReference type="SAM" id="SignalP"/>
    </source>
</evidence>
<keyword evidence="1 5" id="KW-0597">Phosphoprotein</keyword>
<feature type="signal peptide" evidence="7">
    <location>
        <begin position="1"/>
        <end position="18"/>
    </location>
</feature>
<evidence type="ECO:0000313" key="9">
    <source>
        <dbReference type="Proteomes" id="UP000274661"/>
    </source>
</evidence>
<accession>A0A429VB16</accession>
<dbReference type="InterPro" id="IPR002591">
    <property type="entry name" value="Phosphodiest/P_Trfase"/>
</dbReference>
<dbReference type="EC" id="3.1.3.1" evidence="4"/>
<gene>
    <name evidence="8" type="ORF">HMF7854_10225</name>
</gene>
<comment type="caution">
    <text evidence="8">The sequence shown here is derived from an EMBL/GenBank/DDBJ whole genome shotgun (WGS) entry which is preliminary data.</text>
</comment>
<evidence type="ECO:0000256" key="3">
    <source>
        <dbReference type="ARBA" id="ARBA00022729"/>
    </source>
</evidence>
<evidence type="ECO:0000256" key="5">
    <source>
        <dbReference type="PIRSR" id="PIRSR031924-50"/>
    </source>
</evidence>
<dbReference type="PIRSF" id="PIRSF031924">
    <property type="entry name" value="Pi-irrepressible_AP"/>
    <property type="match status" value="1"/>
</dbReference>
<evidence type="ECO:0000256" key="1">
    <source>
        <dbReference type="ARBA" id="ARBA00022553"/>
    </source>
</evidence>
<dbReference type="GO" id="GO:0004035">
    <property type="term" value="F:alkaline phosphatase activity"/>
    <property type="evidence" value="ECO:0007669"/>
    <property type="project" value="UniProtKB-EC"/>
</dbReference>
<comment type="catalytic activity">
    <reaction evidence="4">
        <text>a phosphate monoester + H2O = an alcohol + phosphate</text>
        <dbReference type="Rhea" id="RHEA:15017"/>
        <dbReference type="ChEBI" id="CHEBI:15377"/>
        <dbReference type="ChEBI" id="CHEBI:30879"/>
        <dbReference type="ChEBI" id="CHEBI:43474"/>
        <dbReference type="ChEBI" id="CHEBI:67140"/>
        <dbReference type="EC" id="3.1.3.1"/>
    </reaction>
</comment>
<dbReference type="Proteomes" id="UP000274661">
    <property type="component" value="Unassembled WGS sequence"/>
</dbReference>
<organism evidence="8 9">
    <name type="scientific">Sphingomonas ginkgonis</name>
    <dbReference type="NCBI Taxonomy" id="2315330"/>
    <lineage>
        <taxon>Bacteria</taxon>
        <taxon>Pseudomonadati</taxon>
        <taxon>Pseudomonadota</taxon>
        <taxon>Alphaproteobacteria</taxon>
        <taxon>Sphingomonadales</taxon>
        <taxon>Sphingomonadaceae</taxon>
        <taxon>Sphingomonas</taxon>
    </lineage>
</organism>
<dbReference type="SUPFAM" id="SSF53649">
    <property type="entry name" value="Alkaline phosphatase-like"/>
    <property type="match status" value="1"/>
</dbReference>
<dbReference type="Gene3D" id="3.40.720.10">
    <property type="entry name" value="Alkaline Phosphatase, subunit A"/>
    <property type="match status" value="1"/>
</dbReference>
<dbReference type="InterPro" id="IPR017850">
    <property type="entry name" value="Alkaline_phosphatase_core_sf"/>
</dbReference>
<dbReference type="CDD" id="cd16016">
    <property type="entry name" value="AP-SPAP"/>
    <property type="match status" value="1"/>
</dbReference>
<feature type="binding site" evidence="6">
    <location>
        <position position="91"/>
    </location>
    <ligand>
        <name>substrate</name>
    </ligand>
</feature>
<dbReference type="OrthoDB" id="9766127at2"/>
<dbReference type="AlphaFoldDB" id="A0A429VB16"/>
<keyword evidence="9" id="KW-1185">Reference proteome</keyword>
<name>A0A429VB16_9SPHN</name>
<evidence type="ECO:0000256" key="4">
    <source>
        <dbReference type="PIRNR" id="PIRNR031924"/>
    </source>
</evidence>
<dbReference type="RefSeq" id="WP_126719003.1">
    <property type="nucleotide sequence ID" value="NZ_RWJF01000001.1"/>
</dbReference>
<keyword evidence="4" id="KW-0862">Zinc</keyword>
<evidence type="ECO:0000256" key="6">
    <source>
        <dbReference type="PIRSR" id="PIRSR031924-51"/>
    </source>
</evidence>
<evidence type="ECO:0000313" key="8">
    <source>
        <dbReference type="EMBL" id="RST31170.1"/>
    </source>
</evidence>
<dbReference type="Gene3D" id="3.30.1360.150">
    <property type="match status" value="1"/>
</dbReference>